<protein>
    <submittedName>
        <fullName evidence="1">Phosphatidylglycerophosphatase A</fullName>
    </submittedName>
</protein>
<proteinExistence type="predicted"/>
<organism evidence="1 2">
    <name type="scientific">Acinetobacter baumannii</name>
    <dbReference type="NCBI Taxonomy" id="470"/>
    <lineage>
        <taxon>Bacteria</taxon>
        <taxon>Pseudomonadati</taxon>
        <taxon>Pseudomonadota</taxon>
        <taxon>Gammaproteobacteria</taxon>
        <taxon>Moraxellales</taxon>
        <taxon>Moraxellaceae</taxon>
        <taxon>Acinetobacter</taxon>
        <taxon>Acinetobacter calcoaceticus/baumannii complex</taxon>
    </lineage>
</organism>
<sequence>MDTNTLHKPPIHFKDMSWFNRCIVFCGVGFGSGLAPKAPGTFGSAFA</sequence>
<evidence type="ECO:0000313" key="1">
    <source>
        <dbReference type="EMBL" id="RSR23031.1"/>
    </source>
</evidence>
<evidence type="ECO:0000313" key="2">
    <source>
        <dbReference type="Proteomes" id="UP000280073"/>
    </source>
</evidence>
<accession>A0A3R9TKB2</accession>
<dbReference type="Proteomes" id="UP000280073">
    <property type="component" value="Unassembled WGS sequence"/>
</dbReference>
<dbReference type="AlphaFoldDB" id="A0A3R9TKB2"/>
<gene>
    <name evidence="1" type="ORF">EA686_27190</name>
</gene>
<dbReference type="EMBL" id="RFDI01002299">
    <property type="protein sequence ID" value="RSR23031.1"/>
    <property type="molecule type" value="Genomic_DNA"/>
</dbReference>
<reference evidence="1 2" key="1">
    <citation type="submission" date="2018-10" db="EMBL/GenBank/DDBJ databases">
        <title>GWAS and RNA-Seq identify cryptic mechanisms of antimicrobial resistance in Acinetobacter baumannii.</title>
        <authorList>
            <person name="Sahl J.W."/>
        </authorList>
    </citation>
    <scope>NUCLEOTIDE SEQUENCE [LARGE SCALE GENOMIC DNA]</scope>
    <source>
        <strain evidence="1 2">TG28175</strain>
    </source>
</reference>
<feature type="non-terminal residue" evidence="1">
    <location>
        <position position="47"/>
    </location>
</feature>
<comment type="caution">
    <text evidence="1">The sequence shown here is derived from an EMBL/GenBank/DDBJ whole genome shotgun (WGS) entry which is preliminary data.</text>
</comment>
<name>A0A3R9TKB2_ACIBA</name>